<dbReference type="Proteomes" id="UP000199501">
    <property type="component" value="Unassembled WGS sequence"/>
</dbReference>
<organism evidence="1 2">
    <name type="scientific">Actinokineospora iranica</name>
    <dbReference type="NCBI Taxonomy" id="1271860"/>
    <lineage>
        <taxon>Bacteria</taxon>
        <taxon>Bacillati</taxon>
        <taxon>Actinomycetota</taxon>
        <taxon>Actinomycetes</taxon>
        <taxon>Pseudonocardiales</taxon>
        <taxon>Pseudonocardiaceae</taxon>
        <taxon>Actinokineospora</taxon>
    </lineage>
</organism>
<protein>
    <submittedName>
        <fullName evidence="1">Uncharacterized protein</fullName>
    </submittedName>
</protein>
<reference evidence="2" key="1">
    <citation type="submission" date="2016-10" db="EMBL/GenBank/DDBJ databases">
        <authorList>
            <person name="Varghese N."/>
            <person name="Submissions S."/>
        </authorList>
    </citation>
    <scope>NUCLEOTIDE SEQUENCE [LARGE SCALE GENOMIC DNA]</scope>
    <source>
        <strain evidence="2">IBRC-M 10403</strain>
    </source>
</reference>
<dbReference type="NCBIfam" id="NF038085">
    <property type="entry name" value="MSMEG_6728_fam"/>
    <property type="match status" value="1"/>
</dbReference>
<keyword evidence="2" id="KW-1185">Reference proteome</keyword>
<evidence type="ECO:0000313" key="2">
    <source>
        <dbReference type="Proteomes" id="UP000199501"/>
    </source>
</evidence>
<accession>A0A1G6XFZ6</accession>
<sequence>MQTFLPYPDFVASAAALDRGRLGKQRVEAVQILRALVWPVYGWKHHPAVAMWRGFVPALVLYTAAVCRRWTDLGHADSVLAQALAFTGGRLPEPDRLADEGMLPPWLGEPAVHLSHQASLLRKDPEHYRPLFGDDVPDDLPYAWPSPVYPRWPLRRGHPHALPLPDALDLLGVAPPDAAESAALDDVLAGRGAVLVGADPVRLAEVGLLAGLCTPGRTAWVSPLPLPRVTHPGATPVVGPDYGGGRQPDAAAVAAMRAECLATPDFAFFREGSVNGFSSDVDLVVLDRVRVMVDRPALSLVVGG</sequence>
<dbReference type="EMBL" id="FMZZ01000017">
    <property type="protein sequence ID" value="SDD76116.1"/>
    <property type="molecule type" value="Genomic_DNA"/>
</dbReference>
<gene>
    <name evidence="1" type="ORF">SAMN05216174_11745</name>
</gene>
<evidence type="ECO:0000313" key="1">
    <source>
        <dbReference type="EMBL" id="SDD76116.1"/>
    </source>
</evidence>
<dbReference type="AlphaFoldDB" id="A0A1G6XFZ6"/>
<dbReference type="RefSeq" id="WP_175483055.1">
    <property type="nucleotide sequence ID" value="NZ_FMZZ01000017.1"/>
</dbReference>
<name>A0A1G6XFZ6_9PSEU</name>
<dbReference type="Pfam" id="PF03013">
    <property type="entry name" value="Pyr_excise"/>
    <property type="match status" value="1"/>
</dbReference>
<proteinExistence type="predicted"/>
<dbReference type="InterPro" id="IPR004260">
    <property type="entry name" value="Pyr-dimer_DNA_glycosylase"/>
</dbReference>
<dbReference type="STRING" id="1271860.SAMN05216174_11745"/>